<evidence type="ECO:0000256" key="3">
    <source>
        <dbReference type="ARBA" id="ARBA00022840"/>
    </source>
</evidence>
<feature type="domain" description="CBS" evidence="13">
    <location>
        <begin position="71"/>
        <end position="124"/>
    </location>
</feature>
<dbReference type="Pfam" id="PF00158">
    <property type="entry name" value="Sigma54_activat"/>
    <property type="match status" value="1"/>
</dbReference>
<dbReference type="Pfam" id="PF00571">
    <property type="entry name" value="CBS"/>
    <property type="match status" value="2"/>
</dbReference>
<feature type="domain" description="PAS" evidence="11">
    <location>
        <begin position="124"/>
        <end position="194"/>
    </location>
</feature>
<dbReference type="Proteomes" id="UP000006866">
    <property type="component" value="Chromosome"/>
</dbReference>
<evidence type="ECO:0000256" key="8">
    <source>
        <dbReference type="PROSITE-ProRule" id="PRU00703"/>
    </source>
</evidence>
<keyword evidence="1" id="KW-0547">Nucleotide-binding</keyword>
<evidence type="ECO:0000259" key="10">
    <source>
        <dbReference type="PROSITE" id="PS50045"/>
    </source>
</evidence>
<dbReference type="SMART" id="SM00116">
    <property type="entry name" value="CBS"/>
    <property type="match status" value="2"/>
</dbReference>
<dbReference type="InterPro" id="IPR000700">
    <property type="entry name" value="PAS-assoc_C"/>
</dbReference>
<dbReference type="SMART" id="SM00091">
    <property type="entry name" value="PAS"/>
    <property type="match status" value="2"/>
</dbReference>
<sequence length="698" mass="78734">MKVKQAMTKDPITLGQKTSIKKAAEIFYNNKIDGAPVISAAGEVIGIFTKSHIMKATIEGLKNTEKVSSIMTKDIITIRPQQKLEEVWQIPVGRLPVVNQKNKLIGILTRTDLLTNFFQKYKKVAEQYNTILNFTHNGIISVDLDAKVVSCNQAAEEMLGEKSEDIVGKKLKKVIPNNDIQKVLDSETKSLSQKVRYKDKTFLANRSPLYKEGELDGAISVFQDISELEEVSKELTYVKNLNKELDAIIESVSDGIYITDGNADTIRINSSYEKITGIKSEEVLGKNMEELVEKGVFSESVTFKVFEERAPVSVMHEIKTGQTVLSTGHPVFNEEGEIVRVVTTARDVKELNHVKEELNKAKKLSEKYYSELEKLRKQQAKMEDIVVKSGEMKNVMDLAIQMGRVDSTVLITGESGVGKEVVAKAIHQSSERTSGSLIKVNCGAIPDNLLEAELFGYAEGSFTGAKKGGKPGMFELADGGSLFLDEIAELPLNLQVKLLRVLQEEEIIRVGGTKPIKIDVRIIAATNRDLAKMLKEGEFREDLFYRLNVVPIEIPPLRERKEDISQLIFKFLDDFNKKYNKNKKIDLDTINFLESYDWPGNVRELKNLIERFVVISEKDIIDLNFLPKSLYNRRGNKNNYFTNELMPLKKAVSLVEKSMLEKAFKELKTTYQVAEVLDISQPTVVRKKKKYDIQVSDS</sequence>
<dbReference type="InterPro" id="IPR027417">
    <property type="entry name" value="P-loop_NTPase"/>
</dbReference>
<reference evidence="15" key="1">
    <citation type="submission" date="2010-10" db="EMBL/GenBank/DDBJ databases">
        <title>The complete genome of Halanaerobium praevalens DSM 2228.</title>
        <authorList>
            <consortium name="US DOE Joint Genome Institute (JGI-PGF)"/>
            <person name="Lucas S."/>
            <person name="Copeland A."/>
            <person name="Lapidus A."/>
            <person name="Glavina del Rio T."/>
            <person name="Dalin E."/>
            <person name="Tice H."/>
            <person name="Bruce D."/>
            <person name="Goodwin L."/>
            <person name="Pitluck S."/>
            <person name="Kyrpides N."/>
            <person name="Mavromatis K."/>
            <person name="Ivanova N."/>
            <person name="Ovchinnikova G."/>
            <person name="Chertkov O."/>
            <person name="Detter J.C."/>
            <person name="Han C."/>
            <person name="Larimer F."/>
            <person name="Land M."/>
            <person name="Hauser L."/>
            <person name="Markowitz V."/>
            <person name="Cheng J.-F."/>
            <person name="Hugenholtz P."/>
            <person name="Woyke T."/>
            <person name="Wu D."/>
            <person name="Tindall B."/>
            <person name="Pomrenke H.G."/>
            <person name="Brambilla E."/>
            <person name="Klenk H.-P."/>
            <person name="Eisen J.A."/>
        </authorList>
    </citation>
    <scope>NUCLEOTIDE SEQUENCE [LARGE SCALE GENOMIC DNA]</scope>
    <source>
        <strain evidence="15">ATCC 33744 / DSM 2228 / GSL</strain>
    </source>
</reference>
<dbReference type="GO" id="GO:0003677">
    <property type="term" value="F:DNA binding"/>
    <property type="evidence" value="ECO:0007669"/>
    <property type="project" value="UniProtKB-KW"/>
</dbReference>
<dbReference type="InterPro" id="IPR009057">
    <property type="entry name" value="Homeodomain-like_sf"/>
</dbReference>
<keyword evidence="4" id="KW-0805">Transcription regulation</keyword>
<evidence type="ECO:0000256" key="2">
    <source>
        <dbReference type="ARBA" id="ARBA00022797"/>
    </source>
</evidence>
<keyword evidence="5" id="KW-0238">DNA-binding</keyword>
<dbReference type="InterPro" id="IPR003593">
    <property type="entry name" value="AAA+_ATPase"/>
</dbReference>
<dbReference type="FunFam" id="3.40.50.300:FF:000006">
    <property type="entry name" value="DNA-binding transcriptional regulator NtrC"/>
    <property type="match status" value="1"/>
</dbReference>
<dbReference type="PROSITE" id="PS51371">
    <property type="entry name" value="CBS"/>
    <property type="match status" value="2"/>
</dbReference>
<dbReference type="SUPFAM" id="SSF46689">
    <property type="entry name" value="Homeodomain-like"/>
    <property type="match status" value="1"/>
</dbReference>
<evidence type="ECO:0000256" key="4">
    <source>
        <dbReference type="ARBA" id="ARBA00023015"/>
    </source>
</evidence>
<dbReference type="Pfam" id="PF00989">
    <property type="entry name" value="PAS"/>
    <property type="match status" value="2"/>
</dbReference>
<dbReference type="PROSITE" id="PS50112">
    <property type="entry name" value="PAS"/>
    <property type="match status" value="2"/>
</dbReference>
<dbReference type="InterPro" id="IPR025662">
    <property type="entry name" value="Sigma_54_int_dom_ATP-bd_1"/>
</dbReference>
<keyword evidence="3" id="KW-0067">ATP-binding</keyword>
<proteinExistence type="predicted"/>
<dbReference type="InterPro" id="IPR030828">
    <property type="entry name" value="HTH_TyrR"/>
</dbReference>
<feature type="domain" description="PAS" evidence="11">
    <location>
        <begin position="241"/>
        <end position="292"/>
    </location>
</feature>
<dbReference type="PROSITE" id="PS00675">
    <property type="entry name" value="SIGMA54_INTERACT_1"/>
    <property type="match status" value="1"/>
</dbReference>
<feature type="domain" description="CBS" evidence="13">
    <location>
        <begin position="7"/>
        <end position="65"/>
    </location>
</feature>
<dbReference type="GO" id="GO:0006355">
    <property type="term" value="P:regulation of DNA-templated transcription"/>
    <property type="evidence" value="ECO:0007669"/>
    <property type="project" value="InterPro"/>
</dbReference>
<dbReference type="Gene3D" id="3.10.580.10">
    <property type="entry name" value="CBS-domain"/>
    <property type="match status" value="1"/>
</dbReference>
<dbReference type="GO" id="GO:0005524">
    <property type="term" value="F:ATP binding"/>
    <property type="evidence" value="ECO:0007669"/>
    <property type="project" value="UniProtKB-KW"/>
</dbReference>
<keyword evidence="9" id="KW-0175">Coiled coil</keyword>
<dbReference type="PROSITE" id="PS50113">
    <property type="entry name" value="PAC"/>
    <property type="match status" value="1"/>
</dbReference>
<evidence type="ECO:0000256" key="1">
    <source>
        <dbReference type="ARBA" id="ARBA00022741"/>
    </source>
</evidence>
<dbReference type="Gene3D" id="3.40.50.300">
    <property type="entry name" value="P-loop containing nucleotide triphosphate hydrolases"/>
    <property type="match status" value="1"/>
</dbReference>
<keyword evidence="6" id="KW-0804">Transcription</keyword>
<dbReference type="NCBIfam" id="TIGR00229">
    <property type="entry name" value="sensory_box"/>
    <property type="match status" value="2"/>
</dbReference>
<dbReference type="SUPFAM" id="SSF55785">
    <property type="entry name" value="PYP-like sensor domain (PAS domain)"/>
    <property type="match status" value="2"/>
</dbReference>
<dbReference type="OrthoDB" id="9803970at2"/>
<dbReference type="EMBL" id="CP002175">
    <property type="protein sequence ID" value="ADO77692.1"/>
    <property type="molecule type" value="Genomic_DNA"/>
</dbReference>
<dbReference type="RefSeq" id="WP_014553712.1">
    <property type="nucleotide sequence ID" value="NC_017455.1"/>
</dbReference>
<dbReference type="PROSITE" id="PS00676">
    <property type="entry name" value="SIGMA54_INTERACT_2"/>
    <property type="match status" value="1"/>
</dbReference>
<dbReference type="InterPro" id="IPR025943">
    <property type="entry name" value="Sigma_54_int_dom_ATP-bd_2"/>
</dbReference>
<keyword evidence="15" id="KW-1185">Reference proteome</keyword>
<dbReference type="InterPro" id="IPR002078">
    <property type="entry name" value="Sigma_54_int"/>
</dbReference>
<dbReference type="InterPro" id="IPR025944">
    <property type="entry name" value="Sigma_54_int_dom_CS"/>
</dbReference>
<dbReference type="InterPro" id="IPR000644">
    <property type="entry name" value="CBS_dom"/>
</dbReference>
<evidence type="ECO:0000259" key="13">
    <source>
        <dbReference type="PROSITE" id="PS51371"/>
    </source>
</evidence>
<dbReference type="InterPro" id="IPR000014">
    <property type="entry name" value="PAS"/>
</dbReference>
<dbReference type="KEGG" id="hpk:Hprae_1565"/>
<dbReference type="SMART" id="SM00382">
    <property type="entry name" value="AAA"/>
    <property type="match status" value="1"/>
</dbReference>
<dbReference type="SUPFAM" id="SSF54631">
    <property type="entry name" value="CBS-domain pair"/>
    <property type="match status" value="1"/>
</dbReference>
<dbReference type="HOGENOM" id="CLU_000445_8_1_9"/>
<evidence type="ECO:0000256" key="5">
    <source>
        <dbReference type="ARBA" id="ARBA00023125"/>
    </source>
</evidence>
<dbReference type="eggNOG" id="COG3829">
    <property type="taxonomic scope" value="Bacteria"/>
</dbReference>
<dbReference type="CDD" id="cd00009">
    <property type="entry name" value="AAA"/>
    <property type="match status" value="1"/>
</dbReference>
<dbReference type="STRING" id="572479.Hprae_1565"/>
<dbReference type="Gene3D" id="1.10.10.60">
    <property type="entry name" value="Homeodomain-like"/>
    <property type="match status" value="1"/>
</dbReference>
<feature type="domain" description="PAC" evidence="12">
    <location>
        <begin position="308"/>
        <end position="360"/>
    </location>
</feature>
<evidence type="ECO:0000256" key="9">
    <source>
        <dbReference type="SAM" id="Coils"/>
    </source>
</evidence>
<evidence type="ECO:0000313" key="15">
    <source>
        <dbReference type="Proteomes" id="UP000006866"/>
    </source>
</evidence>
<dbReference type="PROSITE" id="PS00688">
    <property type="entry name" value="SIGMA54_INTERACT_3"/>
    <property type="match status" value="1"/>
</dbReference>
<reference evidence="14 15" key="2">
    <citation type="journal article" date="2011" name="Stand. Genomic Sci.">
        <title>Complete genome sequence of the extremely halophilic Halanaerobium praevalens type strain (GSL).</title>
        <authorList>
            <person name="Ivanova N."/>
            <person name="Sikorski J."/>
            <person name="Chertkov O."/>
            <person name="Nolan M."/>
            <person name="Lucas S."/>
            <person name="Hammon N."/>
            <person name="Deshpande S."/>
            <person name="Cheng J.F."/>
            <person name="Tapia R."/>
            <person name="Han C."/>
            <person name="Goodwin L."/>
            <person name="Pitluck S."/>
            <person name="Huntemann M."/>
            <person name="Liolios K."/>
            <person name="Pagani I."/>
            <person name="Mavromatis K."/>
            <person name="Ovchinikova G."/>
            <person name="Pati A."/>
            <person name="Chen A."/>
            <person name="Palaniappan K."/>
            <person name="Land M."/>
            <person name="Hauser L."/>
            <person name="Brambilla E.M."/>
            <person name="Kannan K.P."/>
            <person name="Rohde M."/>
            <person name="Tindall B.J."/>
            <person name="Goker M."/>
            <person name="Detter J.C."/>
            <person name="Woyke T."/>
            <person name="Bristow J."/>
            <person name="Eisen J.A."/>
            <person name="Markowitz V."/>
            <person name="Hugenholtz P."/>
            <person name="Kyrpides N.C."/>
            <person name="Klenk H.P."/>
            <person name="Lapidus A."/>
        </authorList>
    </citation>
    <scope>NUCLEOTIDE SEQUENCE [LARGE SCALE GENOMIC DNA]</scope>
    <source>
        <strain evidence="15">ATCC 33744 / DSM 2228 / GSL</strain>
    </source>
</reference>
<keyword evidence="2" id="KW-0058">Aromatic hydrocarbons catabolism</keyword>
<name>E3DP59_HALPG</name>
<keyword evidence="8" id="KW-0129">CBS domain</keyword>
<evidence type="ECO:0000259" key="12">
    <source>
        <dbReference type="PROSITE" id="PS50113"/>
    </source>
</evidence>
<dbReference type="Pfam" id="PF25601">
    <property type="entry name" value="AAA_lid_14"/>
    <property type="match status" value="1"/>
</dbReference>
<dbReference type="InterPro" id="IPR058031">
    <property type="entry name" value="AAA_lid_NorR"/>
</dbReference>
<evidence type="ECO:0000259" key="11">
    <source>
        <dbReference type="PROSITE" id="PS50112"/>
    </source>
</evidence>
<dbReference type="PANTHER" id="PTHR32071:SF57">
    <property type="entry name" value="C4-DICARBOXYLATE TRANSPORT TRANSCRIPTIONAL REGULATORY PROTEIN DCTD"/>
    <property type="match status" value="1"/>
</dbReference>
<organism evidence="14 15">
    <name type="scientific">Halanaerobium praevalens (strain ATCC 33744 / DSM 2228 / GSL)</name>
    <dbReference type="NCBI Taxonomy" id="572479"/>
    <lineage>
        <taxon>Bacteria</taxon>
        <taxon>Bacillati</taxon>
        <taxon>Bacillota</taxon>
        <taxon>Clostridia</taxon>
        <taxon>Halanaerobiales</taxon>
        <taxon>Halanaerobiaceae</taxon>
        <taxon>Halanaerobium</taxon>
    </lineage>
</organism>
<dbReference type="InterPro" id="IPR046342">
    <property type="entry name" value="CBS_dom_sf"/>
</dbReference>
<dbReference type="PATRIC" id="fig|572479.3.peg.1585"/>
<evidence type="ECO:0000313" key="14">
    <source>
        <dbReference type="EMBL" id="ADO77692.1"/>
    </source>
</evidence>
<dbReference type="AlphaFoldDB" id="E3DP59"/>
<dbReference type="Pfam" id="PF18024">
    <property type="entry name" value="HTH_50"/>
    <property type="match status" value="1"/>
</dbReference>
<evidence type="ECO:0000256" key="7">
    <source>
        <dbReference type="ARBA" id="ARBA00029500"/>
    </source>
</evidence>
<evidence type="ECO:0000256" key="6">
    <source>
        <dbReference type="ARBA" id="ARBA00023163"/>
    </source>
</evidence>
<dbReference type="PANTHER" id="PTHR32071">
    <property type="entry name" value="TRANSCRIPTIONAL REGULATORY PROTEIN"/>
    <property type="match status" value="1"/>
</dbReference>
<feature type="coiled-coil region" evidence="9">
    <location>
        <begin position="351"/>
        <end position="378"/>
    </location>
</feature>
<dbReference type="SUPFAM" id="SSF52540">
    <property type="entry name" value="P-loop containing nucleoside triphosphate hydrolases"/>
    <property type="match status" value="1"/>
</dbReference>
<dbReference type="Gene3D" id="1.10.8.60">
    <property type="match status" value="1"/>
</dbReference>
<protein>
    <recommendedName>
        <fullName evidence="7">HTH-type transcriptional regulatory protein TyrR</fullName>
    </recommendedName>
</protein>
<dbReference type="InterPro" id="IPR013767">
    <property type="entry name" value="PAS_fold"/>
</dbReference>
<dbReference type="Gene3D" id="3.30.450.20">
    <property type="entry name" value="PAS domain"/>
    <property type="match status" value="2"/>
</dbReference>
<dbReference type="PROSITE" id="PS50045">
    <property type="entry name" value="SIGMA54_INTERACT_4"/>
    <property type="match status" value="1"/>
</dbReference>
<dbReference type="InterPro" id="IPR035965">
    <property type="entry name" value="PAS-like_dom_sf"/>
</dbReference>
<accession>E3DP59</accession>
<gene>
    <name evidence="14" type="ordered locus">Hprae_1565</name>
</gene>
<feature type="domain" description="Sigma-54 factor interaction" evidence="10">
    <location>
        <begin position="385"/>
        <end position="614"/>
    </location>
</feature>
<dbReference type="CDD" id="cd00130">
    <property type="entry name" value="PAS"/>
    <property type="match status" value="2"/>
</dbReference>